<dbReference type="OrthoDB" id="9806844at2"/>
<proteinExistence type="predicted"/>
<evidence type="ECO:0000259" key="1">
    <source>
        <dbReference type="Pfam" id="PF10276"/>
    </source>
</evidence>
<evidence type="ECO:0000313" key="3">
    <source>
        <dbReference type="Proteomes" id="UP000005317"/>
    </source>
</evidence>
<gene>
    <name evidence="2" type="ORF">Thini_1897</name>
</gene>
<protein>
    <recommendedName>
        <fullName evidence="1">Zinc finger CHCC-type domain-containing protein</fullName>
    </recommendedName>
</protein>
<sequence length="70" mass="7792">MSAPAPSIADYKRLGESREVVVKRQALPLHCPTDETALWCSHPRVFLAIDSSADKTARCPYCGTLYRLID</sequence>
<name>A0A656HDM9_THINJ</name>
<keyword evidence="3" id="KW-1185">Reference proteome</keyword>
<organism evidence="2 3">
    <name type="scientific">Thiothrix nivea (strain ATCC 35100 / DSM 5205 / JP2)</name>
    <dbReference type="NCBI Taxonomy" id="870187"/>
    <lineage>
        <taxon>Bacteria</taxon>
        <taxon>Pseudomonadati</taxon>
        <taxon>Pseudomonadota</taxon>
        <taxon>Gammaproteobacteria</taxon>
        <taxon>Thiotrichales</taxon>
        <taxon>Thiotrichaceae</taxon>
        <taxon>Thiothrix</taxon>
    </lineage>
</organism>
<dbReference type="RefSeq" id="WP_002708401.1">
    <property type="nucleotide sequence ID" value="NZ_JH651384.1"/>
</dbReference>
<dbReference type="InterPro" id="IPR019401">
    <property type="entry name" value="Znf_CHCC"/>
</dbReference>
<dbReference type="EMBL" id="JH651384">
    <property type="protein sequence ID" value="EIJ34473.1"/>
    <property type="molecule type" value="Genomic_DNA"/>
</dbReference>
<feature type="domain" description="Zinc finger CHCC-type" evidence="1">
    <location>
        <begin position="31"/>
        <end position="66"/>
    </location>
</feature>
<evidence type="ECO:0000313" key="2">
    <source>
        <dbReference type="EMBL" id="EIJ34473.1"/>
    </source>
</evidence>
<dbReference type="AlphaFoldDB" id="A0A656HDM9"/>
<reference evidence="3" key="1">
    <citation type="journal article" date="2011" name="Stand. Genomic Sci.">
        <title>Genome sequence of the filamentous, gliding Thiothrix nivea neotype strain (JP2(T)).</title>
        <authorList>
            <person name="Lapidus A."/>
            <person name="Nolan M."/>
            <person name="Lucas S."/>
            <person name="Glavina Del Rio T."/>
            <person name="Tice H."/>
            <person name="Cheng J.F."/>
            <person name="Tapia R."/>
            <person name="Han C."/>
            <person name="Goodwin L."/>
            <person name="Pitluck S."/>
            <person name="Liolios K."/>
            <person name="Pagani I."/>
            <person name="Ivanova N."/>
            <person name="Huntemann M."/>
            <person name="Mavromatis K."/>
            <person name="Mikhailova N."/>
            <person name="Pati A."/>
            <person name="Chen A."/>
            <person name="Palaniappan K."/>
            <person name="Land M."/>
            <person name="Brambilla E.M."/>
            <person name="Rohde M."/>
            <person name="Abt B."/>
            <person name="Verbarg S."/>
            <person name="Goker M."/>
            <person name="Bristow J."/>
            <person name="Eisen J.A."/>
            <person name="Markowitz V."/>
            <person name="Hugenholtz P."/>
            <person name="Kyrpides N.C."/>
            <person name="Klenk H.P."/>
            <person name="Woyke T."/>
        </authorList>
    </citation>
    <scope>NUCLEOTIDE SEQUENCE [LARGE SCALE GENOMIC DNA]</scope>
    <source>
        <strain evidence="3">ATCC 35100 / DSM 5205 / JP2</strain>
    </source>
</reference>
<dbReference type="Pfam" id="PF10276">
    <property type="entry name" value="zf-CHCC"/>
    <property type="match status" value="1"/>
</dbReference>
<accession>A0A656HDM9</accession>
<dbReference type="Proteomes" id="UP000005317">
    <property type="component" value="Unassembled WGS sequence"/>
</dbReference>
<dbReference type="Gene3D" id="2.60.260.40">
    <property type="entry name" value="q5lls5 like domains"/>
    <property type="match status" value="1"/>
</dbReference>